<sequence>MHLVDSHCHLEFSELAGDLDAVMQRARAVGIRRFVSIGTSVHDFAKVLQKAEEMDDVFCSVGTHPHWADGETDVQAQDLVAHAAHPKVVGIGEVGLDTFFTTASWDAQMRNFLVHIEAARQTQLPLIIHSVKQDAAMEQVLREEDAKGRFPVVMHCFSGGPALARANVEMGHYLSFSGLLTHEGNDGMRAIAASLPADRILIETDAPSLAPEPYADQRNEPAYLVHTLRVLAGLRKVTPEELARQTTENFFRIFRKVPDFSLV</sequence>
<evidence type="ECO:0000256" key="2">
    <source>
        <dbReference type="ARBA" id="ARBA00022723"/>
    </source>
</evidence>
<gene>
    <name evidence="5" type="ORF">B8X00_07790</name>
</gene>
<dbReference type="GO" id="GO:0004536">
    <property type="term" value="F:DNA nuclease activity"/>
    <property type="evidence" value="ECO:0007669"/>
    <property type="project" value="InterPro"/>
</dbReference>
<dbReference type="FunFam" id="3.20.20.140:FF:000005">
    <property type="entry name" value="TatD family hydrolase"/>
    <property type="match status" value="1"/>
</dbReference>
<dbReference type="RefSeq" id="WP_095349728.1">
    <property type="nucleotide sequence ID" value="NZ_JAMYZV010000014.1"/>
</dbReference>
<dbReference type="PIRSF" id="PIRSF005902">
    <property type="entry name" value="DNase_TatD"/>
    <property type="match status" value="1"/>
</dbReference>
<dbReference type="InterPro" id="IPR001130">
    <property type="entry name" value="TatD-like"/>
</dbReference>
<protein>
    <submittedName>
        <fullName evidence="5">LuxR family transcriptional regulator</fullName>
    </submittedName>
</protein>
<comment type="caution">
    <text evidence="5">The sequence shown here is derived from an EMBL/GenBank/DDBJ whole genome shotgun (WGS) entry which is preliminary data.</text>
</comment>
<feature type="binding site" evidence="4">
    <location>
        <position position="93"/>
    </location>
    <ligand>
        <name>a divalent metal cation</name>
        <dbReference type="ChEBI" id="CHEBI:60240"/>
        <label>1</label>
    </ligand>
</feature>
<dbReference type="SUPFAM" id="SSF51556">
    <property type="entry name" value="Metallo-dependent hydrolases"/>
    <property type="match status" value="1"/>
</dbReference>
<dbReference type="Proteomes" id="UP000216151">
    <property type="component" value="Unassembled WGS sequence"/>
</dbReference>
<keyword evidence="3" id="KW-0378">Hydrolase</keyword>
<feature type="binding site" evidence="4">
    <location>
        <position position="129"/>
    </location>
    <ligand>
        <name>a divalent metal cation</name>
        <dbReference type="ChEBI" id="CHEBI:60240"/>
        <label>2</label>
    </ligand>
</feature>
<dbReference type="OrthoDB" id="9810005at2"/>
<keyword evidence="2 4" id="KW-0479">Metal-binding</keyword>
<evidence type="ECO:0000256" key="3">
    <source>
        <dbReference type="ARBA" id="ARBA00022801"/>
    </source>
</evidence>
<dbReference type="Pfam" id="PF01026">
    <property type="entry name" value="TatD_DNase"/>
    <property type="match status" value="1"/>
</dbReference>
<dbReference type="GO" id="GO:0046872">
    <property type="term" value="F:metal ion binding"/>
    <property type="evidence" value="ECO:0007669"/>
    <property type="project" value="UniProtKB-KW"/>
</dbReference>
<feature type="binding site" evidence="4">
    <location>
        <position position="205"/>
    </location>
    <ligand>
        <name>a divalent metal cation</name>
        <dbReference type="ChEBI" id="CHEBI:60240"/>
        <label>1</label>
    </ligand>
</feature>
<dbReference type="InterPro" id="IPR032466">
    <property type="entry name" value="Metal_Hydrolase"/>
</dbReference>
<keyword evidence="6" id="KW-1185">Reference proteome</keyword>
<dbReference type="EMBL" id="NCXK01000008">
    <property type="protein sequence ID" value="PAK78049.1"/>
    <property type="molecule type" value="Genomic_DNA"/>
</dbReference>
<evidence type="ECO:0000313" key="6">
    <source>
        <dbReference type="Proteomes" id="UP000216151"/>
    </source>
</evidence>
<comment type="similarity">
    <text evidence="1">Belongs to the metallo-dependent hydrolases superfamily. TatD-type hydrolase family.</text>
</comment>
<name>A0A269XXV1_9PROT</name>
<feature type="binding site" evidence="4">
    <location>
        <position position="9"/>
    </location>
    <ligand>
        <name>a divalent metal cation</name>
        <dbReference type="ChEBI" id="CHEBI:60240"/>
        <label>1</label>
    </ligand>
</feature>
<dbReference type="PANTHER" id="PTHR46124">
    <property type="entry name" value="D-AMINOACYL-TRNA DEACYLASE"/>
    <property type="match status" value="1"/>
</dbReference>
<dbReference type="GO" id="GO:0005829">
    <property type="term" value="C:cytosol"/>
    <property type="evidence" value="ECO:0007669"/>
    <property type="project" value="TreeGrafter"/>
</dbReference>
<dbReference type="PANTHER" id="PTHR46124:SF2">
    <property type="entry name" value="D-AMINOACYL-TRNA DEACYLASE"/>
    <property type="match status" value="1"/>
</dbReference>
<feature type="binding site" evidence="4">
    <location>
        <position position="7"/>
    </location>
    <ligand>
        <name>a divalent metal cation</name>
        <dbReference type="ChEBI" id="CHEBI:60240"/>
        <label>1</label>
    </ligand>
</feature>
<accession>A0A269XXV1</accession>
<evidence type="ECO:0000256" key="1">
    <source>
        <dbReference type="ARBA" id="ARBA00009275"/>
    </source>
</evidence>
<proteinExistence type="inferred from homology"/>
<evidence type="ECO:0000256" key="4">
    <source>
        <dbReference type="PIRSR" id="PIRSR005902-1"/>
    </source>
</evidence>
<dbReference type="AlphaFoldDB" id="A0A269XXV1"/>
<reference evidence="5 6" key="1">
    <citation type="submission" date="2017-04" db="EMBL/GenBank/DDBJ databases">
        <title>Kefir bacterial isolates.</title>
        <authorList>
            <person name="Kim Y."/>
            <person name="Blasche S."/>
            <person name="Patil K.R."/>
        </authorList>
    </citation>
    <scope>NUCLEOTIDE SEQUENCE [LARGE SCALE GENOMIC DNA]</scope>
    <source>
        <strain evidence="5 6">KR</strain>
    </source>
</reference>
<organism evidence="5 6">
    <name type="scientific">Acetobacter fabarum</name>
    <dbReference type="NCBI Taxonomy" id="483199"/>
    <lineage>
        <taxon>Bacteria</taxon>
        <taxon>Pseudomonadati</taxon>
        <taxon>Pseudomonadota</taxon>
        <taxon>Alphaproteobacteria</taxon>
        <taxon>Acetobacterales</taxon>
        <taxon>Acetobacteraceae</taxon>
        <taxon>Acetobacter</taxon>
    </lineage>
</organism>
<dbReference type="InterPro" id="IPR015991">
    <property type="entry name" value="TatD/YcfH-like"/>
</dbReference>
<dbReference type="GO" id="GO:0016788">
    <property type="term" value="F:hydrolase activity, acting on ester bonds"/>
    <property type="evidence" value="ECO:0007669"/>
    <property type="project" value="InterPro"/>
</dbReference>
<dbReference type="Gene3D" id="3.20.20.140">
    <property type="entry name" value="Metal-dependent hydrolases"/>
    <property type="match status" value="1"/>
</dbReference>
<evidence type="ECO:0000313" key="5">
    <source>
        <dbReference type="EMBL" id="PAK78049.1"/>
    </source>
</evidence>
<feature type="binding site" evidence="4">
    <location>
        <position position="155"/>
    </location>
    <ligand>
        <name>a divalent metal cation</name>
        <dbReference type="ChEBI" id="CHEBI:60240"/>
        <label>2</label>
    </ligand>
</feature>
<dbReference type="NCBIfam" id="TIGR00010">
    <property type="entry name" value="YchF/TatD family DNA exonuclease"/>
    <property type="match status" value="1"/>
</dbReference>
<dbReference type="CDD" id="cd01310">
    <property type="entry name" value="TatD_DNAse"/>
    <property type="match status" value="1"/>
</dbReference>